<dbReference type="PROSITE" id="PS51279">
    <property type="entry name" value="BCNT_C"/>
    <property type="match status" value="1"/>
</dbReference>
<evidence type="ECO:0000313" key="5">
    <source>
        <dbReference type="EMBL" id="KAK1920825.1"/>
    </source>
</evidence>
<organism evidence="5 6">
    <name type="scientific">Papiliotrema laurentii</name>
    <name type="common">Cryptococcus laurentii</name>
    <dbReference type="NCBI Taxonomy" id="5418"/>
    <lineage>
        <taxon>Eukaryota</taxon>
        <taxon>Fungi</taxon>
        <taxon>Dikarya</taxon>
        <taxon>Basidiomycota</taxon>
        <taxon>Agaricomycotina</taxon>
        <taxon>Tremellomycetes</taxon>
        <taxon>Tremellales</taxon>
        <taxon>Rhynchogastremaceae</taxon>
        <taxon>Papiliotrema</taxon>
    </lineage>
</organism>
<evidence type="ECO:0000256" key="2">
    <source>
        <dbReference type="ARBA" id="ARBA00019138"/>
    </source>
</evidence>
<dbReference type="InterPro" id="IPR027124">
    <property type="entry name" value="Swc5/CFDP1/2"/>
</dbReference>
<accession>A0AAD9CST9</accession>
<gene>
    <name evidence="5" type="ORF">DB88DRAFT_501175</name>
</gene>
<feature type="compositionally biased region" description="Low complexity" evidence="3">
    <location>
        <begin position="153"/>
        <end position="163"/>
    </location>
</feature>
<sequence>MSTLNSAKLDSDDEDDQDFIPSLPKPRNGKAQRKRPRTTESDGSGSSSPSDGEDGEDDEDLRTEAKRLRAEQEQAETEKRKKDAEALFKSMMEEPAAPQSPAPEKAAPVETVEIKRPRQFAGETIYETVLLSRDHPDAVAHFAREAALKGAESESSPAPSGSGLTASTISPKSTILPSGSTAPQTSQAGSLASSSPKTIIKSRPPVRRKPRQSLEAMSAALDKGKKMTTLEKSQMDWKSHTSADPSIQAELEANRRGGGYLEKQQFLDRVGERRTGALDGSRK</sequence>
<evidence type="ECO:0000259" key="4">
    <source>
        <dbReference type="PROSITE" id="PS51279"/>
    </source>
</evidence>
<feature type="compositionally biased region" description="Basic and acidic residues" evidence="3">
    <location>
        <begin position="62"/>
        <end position="86"/>
    </location>
</feature>
<dbReference type="Proteomes" id="UP001182556">
    <property type="component" value="Unassembled WGS sequence"/>
</dbReference>
<feature type="compositionally biased region" description="Basic residues" evidence="3">
    <location>
        <begin position="27"/>
        <end position="36"/>
    </location>
</feature>
<feature type="region of interest" description="Disordered" evidence="3">
    <location>
        <begin position="1"/>
        <end position="113"/>
    </location>
</feature>
<evidence type="ECO:0000256" key="1">
    <source>
        <dbReference type="ARBA" id="ARBA00010465"/>
    </source>
</evidence>
<protein>
    <recommendedName>
        <fullName evidence="2">SWR1-complex protein 5</fullName>
    </recommendedName>
</protein>
<feature type="compositionally biased region" description="Acidic residues" evidence="3">
    <location>
        <begin position="51"/>
        <end position="61"/>
    </location>
</feature>
<feature type="domain" description="BCNT-C" evidence="4">
    <location>
        <begin position="207"/>
        <end position="283"/>
    </location>
</feature>
<evidence type="ECO:0000313" key="6">
    <source>
        <dbReference type="Proteomes" id="UP001182556"/>
    </source>
</evidence>
<dbReference type="AlphaFoldDB" id="A0AAD9CST9"/>
<dbReference type="PANTHER" id="PTHR48407:SF1">
    <property type="entry name" value="CRANIOFACIAL DEVELOPMENT PROTEIN 1"/>
    <property type="match status" value="1"/>
</dbReference>
<reference evidence="5" key="1">
    <citation type="submission" date="2023-02" db="EMBL/GenBank/DDBJ databases">
        <title>Identification and recombinant expression of a fungal hydrolase from Papiliotrema laurentii that hydrolyzes apple cutin and clears colloidal polyester polyurethane.</title>
        <authorList>
            <consortium name="DOE Joint Genome Institute"/>
            <person name="Roman V.A."/>
            <person name="Bojanowski C."/>
            <person name="Crable B.R."/>
            <person name="Wagner D.N."/>
            <person name="Hung C.S."/>
            <person name="Nadeau L.J."/>
            <person name="Schratz L."/>
            <person name="Haridas S."/>
            <person name="Pangilinan J."/>
            <person name="Lipzen A."/>
            <person name="Na H."/>
            <person name="Yan M."/>
            <person name="Ng V."/>
            <person name="Grigoriev I.V."/>
            <person name="Spatafora J.W."/>
            <person name="Barlow D."/>
            <person name="Biffinger J."/>
            <person name="Kelley-Loughnane N."/>
            <person name="Varaljay V.A."/>
            <person name="Crookes-Goodson W.J."/>
        </authorList>
    </citation>
    <scope>NUCLEOTIDE SEQUENCE</scope>
    <source>
        <strain evidence="5">5307AH</strain>
    </source>
</reference>
<comment type="caution">
    <text evidence="5">The sequence shown here is derived from an EMBL/GenBank/DDBJ whole genome shotgun (WGS) entry which is preliminary data.</text>
</comment>
<dbReference type="PANTHER" id="PTHR48407">
    <property type="entry name" value="CRANIOFACIAL DEVELOPMENT PROTEIN 1"/>
    <property type="match status" value="1"/>
</dbReference>
<keyword evidence="6" id="KW-1185">Reference proteome</keyword>
<dbReference type="InterPro" id="IPR011421">
    <property type="entry name" value="BCNT-C"/>
</dbReference>
<dbReference type="Pfam" id="PF07572">
    <property type="entry name" value="BCNT"/>
    <property type="match status" value="1"/>
</dbReference>
<feature type="compositionally biased region" description="Low complexity" evidence="3">
    <location>
        <begin position="93"/>
        <end position="108"/>
    </location>
</feature>
<feature type="compositionally biased region" description="Low complexity" evidence="3">
    <location>
        <begin position="41"/>
        <end position="50"/>
    </location>
</feature>
<dbReference type="EMBL" id="JAODAN010000012">
    <property type="protein sequence ID" value="KAK1920825.1"/>
    <property type="molecule type" value="Genomic_DNA"/>
</dbReference>
<name>A0AAD9CST9_PAPLA</name>
<evidence type="ECO:0000256" key="3">
    <source>
        <dbReference type="SAM" id="MobiDB-lite"/>
    </source>
</evidence>
<comment type="similarity">
    <text evidence="1">Belongs to the SWC5 family.</text>
</comment>
<proteinExistence type="inferred from homology"/>
<feature type="region of interest" description="Disordered" evidence="3">
    <location>
        <begin position="145"/>
        <end position="246"/>
    </location>
</feature>
<feature type="compositionally biased region" description="Polar residues" evidence="3">
    <location>
        <begin position="164"/>
        <end position="197"/>
    </location>
</feature>
<dbReference type="GO" id="GO:0000812">
    <property type="term" value="C:Swr1 complex"/>
    <property type="evidence" value="ECO:0007669"/>
    <property type="project" value="TreeGrafter"/>
</dbReference>
<feature type="compositionally biased region" description="Basic and acidic residues" evidence="3">
    <location>
        <begin position="222"/>
        <end position="241"/>
    </location>
</feature>